<reference evidence="1 2" key="1">
    <citation type="submission" date="2020-07" db="EMBL/GenBank/DDBJ databases">
        <title>Comparative genomics of pyrophilous fungi reveals a link between fire events and developmental genes.</title>
        <authorList>
            <consortium name="DOE Joint Genome Institute"/>
            <person name="Steindorff A.S."/>
            <person name="Carver A."/>
            <person name="Calhoun S."/>
            <person name="Stillman K."/>
            <person name="Liu H."/>
            <person name="Lipzen A."/>
            <person name="Pangilinan J."/>
            <person name="Labutti K."/>
            <person name="Bruns T.D."/>
            <person name="Grigoriev I.V."/>
        </authorList>
    </citation>
    <scope>NUCLEOTIDE SEQUENCE [LARGE SCALE GENOMIC DNA]</scope>
    <source>
        <strain evidence="1 2">CBS 144469</strain>
    </source>
</reference>
<keyword evidence="2" id="KW-1185">Reference proteome</keyword>
<proteinExistence type="predicted"/>
<name>A0A8H6HPQ0_9AGAR</name>
<gene>
    <name evidence="1" type="ORF">DFP72DRAFT_1072526</name>
</gene>
<accession>A0A8H6HPQ0</accession>
<comment type="caution">
    <text evidence="1">The sequence shown here is derived from an EMBL/GenBank/DDBJ whole genome shotgun (WGS) entry which is preliminary data.</text>
</comment>
<dbReference type="OrthoDB" id="3011999at2759"/>
<dbReference type="EMBL" id="JACGCI010000058">
    <property type="protein sequence ID" value="KAF6750187.1"/>
    <property type="molecule type" value="Genomic_DNA"/>
</dbReference>
<evidence type="ECO:0000313" key="1">
    <source>
        <dbReference type="EMBL" id="KAF6750187.1"/>
    </source>
</evidence>
<sequence length="155" mass="17048">MSTDHEVQECKEWLERHHRYVEPSDDNGHEGLHVFAILQEPVFGKLTDAKCYSVNFGIGPATFTLQACIDVDKKTLSICASVKVGFLSHDLGCVEGGLGSPVVLNFNWFLVSGSLTFTIKNGSLWVHWDIKALGHEFIGDAPLIPIPSLNVSARL</sequence>
<dbReference type="Proteomes" id="UP000521943">
    <property type="component" value="Unassembled WGS sequence"/>
</dbReference>
<evidence type="ECO:0000313" key="2">
    <source>
        <dbReference type="Proteomes" id="UP000521943"/>
    </source>
</evidence>
<protein>
    <submittedName>
        <fullName evidence="1">Uncharacterized protein</fullName>
    </submittedName>
</protein>
<organism evidence="1 2">
    <name type="scientific">Ephemerocybe angulata</name>
    <dbReference type="NCBI Taxonomy" id="980116"/>
    <lineage>
        <taxon>Eukaryota</taxon>
        <taxon>Fungi</taxon>
        <taxon>Dikarya</taxon>
        <taxon>Basidiomycota</taxon>
        <taxon>Agaricomycotina</taxon>
        <taxon>Agaricomycetes</taxon>
        <taxon>Agaricomycetidae</taxon>
        <taxon>Agaricales</taxon>
        <taxon>Agaricineae</taxon>
        <taxon>Psathyrellaceae</taxon>
        <taxon>Ephemerocybe</taxon>
    </lineage>
</organism>
<dbReference type="AlphaFoldDB" id="A0A8H6HPQ0"/>